<evidence type="ECO:0000313" key="2">
    <source>
        <dbReference type="EMBL" id="MFM1524778.1"/>
    </source>
</evidence>
<dbReference type="Proteomes" id="UP001629536">
    <property type="component" value="Unassembled WGS sequence"/>
</dbReference>
<gene>
    <name evidence="2" type="ORF">ABGF40_03745</name>
</gene>
<organism evidence="2 3">
    <name type="scientific">Helcococcus bovis</name>
    <dbReference type="NCBI Taxonomy" id="3153252"/>
    <lineage>
        <taxon>Bacteria</taxon>
        <taxon>Bacillati</taxon>
        <taxon>Bacillota</taxon>
        <taxon>Tissierellia</taxon>
        <taxon>Tissierellales</taxon>
        <taxon>Peptoniphilaceae</taxon>
        <taxon>Helcococcus</taxon>
    </lineage>
</organism>
<dbReference type="InterPro" id="IPR044925">
    <property type="entry name" value="His-Me_finger_sf"/>
</dbReference>
<keyword evidence="2" id="KW-0540">Nuclease</keyword>
<keyword evidence="2" id="KW-0378">Hydrolase</keyword>
<sequence>MKFSHSTNRLDWINSNLNKIGIEDYRFCLENDCYVCDIEGNFYSVCYRQFSKTGNFIEKYRIKYLKGSIDYDGYRTYRININETKKHLKGHRMMLNAWIGRNDNLVVNHIDGNKSNNRLNNLEWCTVAENNRHAIENNLFNPKKLNYKNRKILDMDLVSIFILNKHCNYSYDSLARMNNCHPKTIKNTL</sequence>
<dbReference type="GO" id="GO:0004519">
    <property type="term" value="F:endonuclease activity"/>
    <property type="evidence" value="ECO:0007669"/>
    <property type="project" value="UniProtKB-KW"/>
</dbReference>
<dbReference type="Gene3D" id="3.90.75.20">
    <property type="match status" value="1"/>
</dbReference>
<dbReference type="SUPFAM" id="SSF54060">
    <property type="entry name" value="His-Me finger endonucleases"/>
    <property type="match status" value="1"/>
</dbReference>
<reference evidence="2 3" key="1">
    <citation type="journal article" date="2024" name="Front. Microbiol.">
        <title>Pangenomic and biochemical analyses of Helcococcus ovis reveal widespread tetracycline resistance and a novel bacterial species, Helcococcus bovis.</title>
        <authorList>
            <person name="Cunha F."/>
            <person name="Zhai Y."/>
            <person name="Casaro S."/>
            <person name="Jones K.L."/>
            <person name="Hernandez M."/>
            <person name="Bisinotto R.S."/>
            <person name="Kariyawasam S."/>
            <person name="Brown M.B."/>
            <person name="Phillips A."/>
            <person name="Jeong K.C."/>
            <person name="Galvao K.N."/>
        </authorList>
    </citation>
    <scope>NUCLEOTIDE SEQUENCE [LARGE SCALE GENOMIC DNA]</scope>
    <source>
        <strain evidence="2 3">KG197</strain>
    </source>
</reference>
<feature type="domain" description="HNH nuclease" evidence="1">
    <location>
        <begin position="103"/>
        <end position="132"/>
    </location>
</feature>
<dbReference type="InterPro" id="IPR003615">
    <property type="entry name" value="HNH_nuc"/>
</dbReference>
<accession>A0ABW9F6L4</accession>
<proteinExistence type="predicted"/>
<dbReference type="RefSeq" id="WP_408126479.1">
    <property type="nucleotide sequence ID" value="NZ_JBFNFH010000006.1"/>
</dbReference>
<keyword evidence="2" id="KW-0255">Endonuclease</keyword>
<protein>
    <submittedName>
        <fullName evidence="2">HNH endonuclease</fullName>
    </submittedName>
</protein>
<dbReference type="EMBL" id="JBFNFH010000006">
    <property type="protein sequence ID" value="MFM1524778.1"/>
    <property type="molecule type" value="Genomic_DNA"/>
</dbReference>
<evidence type="ECO:0000313" key="3">
    <source>
        <dbReference type="Proteomes" id="UP001629536"/>
    </source>
</evidence>
<keyword evidence="3" id="KW-1185">Reference proteome</keyword>
<dbReference type="Pfam" id="PF13392">
    <property type="entry name" value="HNH_3"/>
    <property type="match status" value="1"/>
</dbReference>
<evidence type="ECO:0000259" key="1">
    <source>
        <dbReference type="Pfam" id="PF13392"/>
    </source>
</evidence>
<name>A0ABW9F6L4_9FIRM</name>
<comment type="caution">
    <text evidence="2">The sequence shown here is derived from an EMBL/GenBank/DDBJ whole genome shotgun (WGS) entry which is preliminary data.</text>
</comment>